<sequence length="83" mass="9077">MPPTVSLSGCWGLAVVVCEDASRNCTKNTTANDIFTRRDVATLAHGRFDERCHLTNGATQHLATRPVCYQDWPAEELDAAGGW</sequence>
<proteinExistence type="predicted"/>
<keyword evidence="2" id="KW-1185">Reference proteome</keyword>
<dbReference type="Proteomes" id="UP001202961">
    <property type="component" value="Unassembled WGS sequence"/>
</dbReference>
<organism evidence="1 2">
    <name type="scientific">Aporhodopirellula aestuarii</name>
    <dbReference type="NCBI Taxonomy" id="2950107"/>
    <lineage>
        <taxon>Bacteria</taxon>
        <taxon>Pseudomonadati</taxon>
        <taxon>Planctomycetota</taxon>
        <taxon>Planctomycetia</taxon>
        <taxon>Pirellulales</taxon>
        <taxon>Pirellulaceae</taxon>
        <taxon>Aporhodopirellula</taxon>
    </lineage>
</organism>
<evidence type="ECO:0000313" key="1">
    <source>
        <dbReference type="EMBL" id="MCM2374897.1"/>
    </source>
</evidence>
<evidence type="ECO:0008006" key="3">
    <source>
        <dbReference type="Google" id="ProtNLM"/>
    </source>
</evidence>
<comment type="caution">
    <text evidence="1">The sequence shown here is derived from an EMBL/GenBank/DDBJ whole genome shotgun (WGS) entry which is preliminary data.</text>
</comment>
<reference evidence="1 2" key="1">
    <citation type="journal article" date="2022" name="Syst. Appl. Microbiol.">
        <title>Rhodopirellula aestuarii sp. nov., a novel member of the genus Rhodopirellula isolated from brackish sediments collected in the Tagus River estuary, Portugal.</title>
        <authorList>
            <person name="Vitorino I.R."/>
            <person name="Klimek D."/>
            <person name="Calusinska M."/>
            <person name="Lobo-da-Cunha A."/>
            <person name="Vasconcelos V."/>
            <person name="Lage O.M."/>
        </authorList>
    </citation>
    <scope>NUCLEOTIDE SEQUENCE [LARGE SCALE GENOMIC DNA]</scope>
    <source>
        <strain evidence="1 2">ICT_H3.1</strain>
    </source>
</reference>
<name>A0ABT0UDN7_9BACT</name>
<gene>
    <name evidence="1" type="ORF">NB063_30105</name>
</gene>
<dbReference type="EMBL" id="JAMQBK010000110">
    <property type="protein sequence ID" value="MCM2374897.1"/>
    <property type="molecule type" value="Genomic_DNA"/>
</dbReference>
<accession>A0ABT0UDN7</accession>
<evidence type="ECO:0000313" key="2">
    <source>
        <dbReference type="Proteomes" id="UP001202961"/>
    </source>
</evidence>
<protein>
    <recommendedName>
        <fullName evidence="3">Secreted protein</fullName>
    </recommendedName>
</protein>
<dbReference type="RefSeq" id="WP_250933166.1">
    <property type="nucleotide sequence ID" value="NZ_JAMQBK010000110.1"/>
</dbReference>